<evidence type="ECO:0000256" key="3">
    <source>
        <dbReference type="ARBA" id="ARBA00022679"/>
    </source>
</evidence>
<keyword evidence="2" id="KW-0723">Serine/threonine-protein kinase</keyword>
<evidence type="ECO:0000259" key="10">
    <source>
        <dbReference type="PROSITE" id="PS50011"/>
    </source>
</evidence>
<proteinExistence type="predicted"/>
<evidence type="ECO:0000256" key="2">
    <source>
        <dbReference type="ARBA" id="ARBA00022527"/>
    </source>
</evidence>
<dbReference type="EC" id="2.7.11.1" evidence="1"/>
<dbReference type="Gene3D" id="3.30.200.20">
    <property type="entry name" value="Phosphorylase Kinase, domain 1"/>
    <property type="match status" value="1"/>
</dbReference>
<accession>A0ABV9YRU0</accession>
<gene>
    <name evidence="11" type="ORF">ACFPBZ_20405</name>
</gene>
<dbReference type="PROSITE" id="PS00107">
    <property type="entry name" value="PROTEIN_KINASE_ATP"/>
    <property type="match status" value="1"/>
</dbReference>
<feature type="transmembrane region" description="Helical" evidence="9">
    <location>
        <begin position="339"/>
        <end position="359"/>
    </location>
</feature>
<dbReference type="Proteomes" id="UP001595947">
    <property type="component" value="Unassembled WGS sequence"/>
</dbReference>
<protein>
    <recommendedName>
        <fullName evidence="1">non-specific serine/threonine protein kinase</fullName>
        <ecNumber evidence="1">2.7.11.1</ecNumber>
    </recommendedName>
</protein>
<evidence type="ECO:0000256" key="7">
    <source>
        <dbReference type="PROSITE-ProRule" id="PRU10141"/>
    </source>
</evidence>
<dbReference type="EMBL" id="JBHSIV010000024">
    <property type="protein sequence ID" value="MFC5064596.1"/>
    <property type="molecule type" value="Genomic_DNA"/>
</dbReference>
<dbReference type="Pfam" id="PF00069">
    <property type="entry name" value="Pkinase"/>
    <property type="match status" value="1"/>
</dbReference>
<dbReference type="InterPro" id="IPR017441">
    <property type="entry name" value="Protein_kinase_ATP_BS"/>
</dbReference>
<dbReference type="Gene3D" id="1.10.510.10">
    <property type="entry name" value="Transferase(Phosphotransferase) domain 1"/>
    <property type="match status" value="1"/>
</dbReference>
<keyword evidence="3 11" id="KW-0808">Transferase</keyword>
<evidence type="ECO:0000256" key="1">
    <source>
        <dbReference type="ARBA" id="ARBA00012513"/>
    </source>
</evidence>
<dbReference type="CDD" id="cd14014">
    <property type="entry name" value="STKc_PknB_like"/>
    <property type="match status" value="1"/>
</dbReference>
<dbReference type="GO" id="GO:0004674">
    <property type="term" value="F:protein serine/threonine kinase activity"/>
    <property type="evidence" value="ECO:0007669"/>
    <property type="project" value="UniProtKB-EC"/>
</dbReference>
<evidence type="ECO:0000313" key="12">
    <source>
        <dbReference type="Proteomes" id="UP001595947"/>
    </source>
</evidence>
<sequence>MTRPFTNDRGPDDEAPWGRVVLGERYELIELLGTGGMAEVHRARDRDLGRTVAVKLLPSDRRDDDTDARRLREEARSAAVLSHPHVIAVHDVGTSPHGVYVVMELIDGRTWADELREKGGASLLESVRIGAAIASALAHAHAHGIVHRDVNPGNVMLLGDGTPKLMDFGIAKTDDVGGLTETGRVVGTAAYMSPEQVRGETLDGRSDVYSLGCTLYEVLTGVPPFRGVGSADVASARLREPPMPLRRVRATIPVPLEDAVLRAMSLDPRDRPDAAALSETLDELGDRYAVPSPAEAATEVVDARPAGEAPGASATGTTTSLSPALDTPTRGTGMRRAGMALLVVGALALIAAVVLLLVLG</sequence>
<comment type="caution">
    <text evidence="11">The sequence shown here is derived from an EMBL/GenBank/DDBJ whole genome shotgun (WGS) entry which is preliminary data.</text>
</comment>
<keyword evidence="9" id="KW-0812">Transmembrane</keyword>
<evidence type="ECO:0000256" key="4">
    <source>
        <dbReference type="ARBA" id="ARBA00022741"/>
    </source>
</evidence>
<dbReference type="RefSeq" id="WP_378037938.1">
    <property type="nucleotide sequence ID" value="NZ_JBHSIV010000024.1"/>
</dbReference>
<keyword evidence="5 11" id="KW-0418">Kinase</keyword>
<reference evidence="12" key="1">
    <citation type="journal article" date="2019" name="Int. J. Syst. Evol. Microbiol.">
        <title>The Global Catalogue of Microorganisms (GCM) 10K type strain sequencing project: providing services to taxonomists for standard genome sequencing and annotation.</title>
        <authorList>
            <consortium name="The Broad Institute Genomics Platform"/>
            <consortium name="The Broad Institute Genome Sequencing Center for Infectious Disease"/>
            <person name="Wu L."/>
            <person name="Ma J."/>
        </authorList>
    </citation>
    <scope>NUCLEOTIDE SEQUENCE [LARGE SCALE GENOMIC DNA]</scope>
    <source>
        <strain evidence="12">CGMCC 4.7093</strain>
    </source>
</reference>
<evidence type="ECO:0000256" key="5">
    <source>
        <dbReference type="ARBA" id="ARBA00022777"/>
    </source>
</evidence>
<keyword evidence="6 7" id="KW-0067">ATP-binding</keyword>
<dbReference type="InterPro" id="IPR011009">
    <property type="entry name" value="Kinase-like_dom_sf"/>
</dbReference>
<keyword evidence="9" id="KW-1133">Transmembrane helix</keyword>
<dbReference type="InterPro" id="IPR000719">
    <property type="entry name" value="Prot_kinase_dom"/>
</dbReference>
<feature type="domain" description="Protein kinase" evidence="10">
    <location>
        <begin position="26"/>
        <end position="284"/>
    </location>
</feature>
<dbReference type="PROSITE" id="PS50011">
    <property type="entry name" value="PROTEIN_KINASE_DOM"/>
    <property type="match status" value="1"/>
</dbReference>
<dbReference type="PANTHER" id="PTHR43289">
    <property type="entry name" value="MITOGEN-ACTIVATED PROTEIN KINASE KINASE KINASE 20-RELATED"/>
    <property type="match status" value="1"/>
</dbReference>
<evidence type="ECO:0000256" key="9">
    <source>
        <dbReference type="SAM" id="Phobius"/>
    </source>
</evidence>
<keyword evidence="9" id="KW-0472">Membrane</keyword>
<organism evidence="11 12">
    <name type="scientific">Actinomycetospora atypica</name>
    <dbReference type="NCBI Taxonomy" id="1290095"/>
    <lineage>
        <taxon>Bacteria</taxon>
        <taxon>Bacillati</taxon>
        <taxon>Actinomycetota</taxon>
        <taxon>Actinomycetes</taxon>
        <taxon>Pseudonocardiales</taxon>
        <taxon>Pseudonocardiaceae</taxon>
        <taxon>Actinomycetospora</taxon>
    </lineage>
</organism>
<keyword evidence="4 7" id="KW-0547">Nucleotide-binding</keyword>
<evidence type="ECO:0000256" key="6">
    <source>
        <dbReference type="ARBA" id="ARBA00022840"/>
    </source>
</evidence>
<feature type="binding site" evidence="7">
    <location>
        <position position="55"/>
    </location>
    <ligand>
        <name>ATP</name>
        <dbReference type="ChEBI" id="CHEBI:30616"/>
    </ligand>
</feature>
<keyword evidence="12" id="KW-1185">Reference proteome</keyword>
<feature type="region of interest" description="Disordered" evidence="8">
    <location>
        <begin position="295"/>
        <end position="330"/>
    </location>
</feature>
<evidence type="ECO:0000313" key="11">
    <source>
        <dbReference type="EMBL" id="MFC5064596.1"/>
    </source>
</evidence>
<evidence type="ECO:0000256" key="8">
    <source>
        <dbReference type="SAM" id="MobiDB-lite"/>
    </source>
</evidence>
<dbReference type="SUPFAM" id="SSF56112">
    <property type="entry name" value="Protein kinase-like (PK-like)"/>
    <property type="match status" value="1"/>
</dbReference>
<dbReference type="PANTHER" id="PTHR43289:SF6">
    <property type="entry name" value="SERINE_THREONINE-PROTEIN KINASE NEKL-3"/>
    <property type="match status" value="1"/>
</dbReference>
<name>A0ABV9YRU0_9PSEU</name>
<feature type="compositionally biased region" description="Low complexity" evidence="8">
    <location>
        <begin position="306"/>
        <end position="324"/>
    </location>
</feature>